<dbReference type="EMBL" id="JAMGSI010000001">
    <property type="protein sequence ID" value="MCL6657010.1"/>
    <property type="molecule type" value="Genomic_DNA"/>
</dbReference>
<dbReference type="InterPro" id="IPR036614">
    <property type="entry name" value="RusA-like_sf"/>
</dbReference>
<organism evidence="1 2">
    <name type="scientific">Akkermansia massiliensis</name>
    <dbReference type="NCBI Taxonomy" id="2927224"/>
    <lineage>
        <taxon>Bacteria</taxon>
        <taxon>Pseudomonadati</taxon>
        <taxon>Verrucomicrobiota</taxon>
        <taxon>Verrucomicrobiia</taxon>
        <taxon>Verrucomicrobiales</taxon>
        <taxon>Akkermansiaceae</taxon>
        <taxon>Akkermansia</taxon>
    </lineage>
</organism>
<protein>
    <submittedName>
        <fullName evidence="1">Uncharacterized protein</fullName>
    </submittedName>
</protein>
<keyword evidence="2" id="KW-1185">Reference proteome</keyword>
<proteinExistence type="predicted"/>
<dbReference type="Proteomes" id="UP001202031">
    <property type="component" value="Unassembled WGS sequence"/>
</dbReference>
<evidence type="ECO:0000313" key="1">
    <source>
        <dbReference type="EMBL" id="MCL6657010.1"/>
    </source>
</evidence>
<reference evidence="1 2" key="1">
    <citation type="submission" date="2022-03" db="EMBL/GenBank/DDBJ databases">
        <title>Taxonomic description of new species and reclassification of some bacterial strains.</title>
        <authorList>
            <person name="Ndongo S."/>
        </authorList>
    </citation>
    <scope>NUCLEOTIDE SEQUENCE [LARGE SCALE GENOMIC DNA]</scope>
    <source>
        <strain evidence="1 2">Marseille-P6666</strain>
    </source>
</reference>
<dbReference type="Gene3D" id="3.30.1330.70">
    <property type="entry name" value="Holliday junction resolvase RusA"/>
    <property type="match status" value="1"/>
</dbReference>
<dbReference type="RefSeq" id="WP_215709507.1">
    <property type="nucleotide sequence ID" value="NZ_CP072027.1"/>
</dbReference>
<name>A0ABT0R7W6_9BACT</name>
<evidence type="ECO:0000313" key="2">
    <source>
        <dbReference type="Proteomes" id="UP001202031"/>
    </source>
</evidence>
<dbReference type="SUPFAM" id="SSF103084">
    <property type="entry name" value="Holliday junction resolvase RusA"/>
    <property type="match status" value="1"/>
</dbReference>
<accession>A0ABT0R7W6</accession>
<sequence length="172" mass="19281">MMTTLTITLPHTPRCLSPNAKAPLTQRGAIVAGYKKTSAKRRARTMAGAVTQEALKGHKMQPTHYRVIWYFKGNKPDADNCLARCKAYLDGACKAMGIDDRTLDCAGIDRVHDLAKAGQVKIVFERRFPFKKSCANCEMNEGDYFCYTHGIISDLKNCCRDWTPTKEEENDA</sequence>
<dbReference type="GeneID" id="84023545"/>
<gene>
    <name evidence="1" type="ORF">M8N44_06710</name>
</gene>
<comment type="caution">
    <text evidence="1">The sequence shown here is derived from an EMBL/GenBank/DDBJ whole genome shotgun (WGS) entry which is preliminary data.</text>
</comment>